<keyword evidence="1" id="KW-1133">Transmembrane helix</keyword>
<comment type="caution">
    <text evidence="2">The sequence shown here is derived from an EMBL/GenBank/DDBJ whole genome shotgun (WGS) entry which is preliminary data.</text>
</comment>
<sequence>MPAPSYGLDALMVLVMAGTYVWCTGRRRVSLDYDRRLAEQRDVVA</sequence>
<dbReference type="Proteomes" id="UP001596266">
    <property type="component" value="Unassembled WGS sequence"/>
</dbReference>
<keyword evidence="1" id="KW-0472">Membrane</keyword>
<reference evidence="3" key="1">
    <citation type="journal article" date="2019" name="Int. J. Syst. Evol. Microbiol.">
        <title>The Global Catalogue of Microorganisms (GCM) 10K type strain sequencing project: providing services to taxonomists for standard genome sequencing and annotation.</title>
        <authorList>
            <consortium name="The Broad Institute Genomics Platform"/>
            <consortium name="The Broad Institute Genome Sequencing Center for Infectious Disease"/>
            <person name="Wu L."/>
            <person name="Ma J."/>
        </authorList>
    </citation>
    <scope>NUCLEOTIDE SEQUENCE [LARGE SCALE GENOMIC DNA]</scope>
    <source>
        <strain evidence="3">CGMCC 1.15277</strain>
    </source>
</reference>
<keyword evidence="3" id="KW-1185">Reference proteome</keyword>
<dbReference type="EMBL" id="JBHSUA010000018">
    <property type="protein sequence ID" value="MFC6397061.1"/>
    <property type="molecule type" value="Genomic_DNA"/>
</dbReference>
<organism evidence="2 3">
    <name type="scientific">Luteococcus sanguinis</name>
    <dbReference type="NCBI Taxonomy" id="174038"/>
    <lineage>
        <taxon>Bacteria</taxon>
        <taxon>Bacillati</taxon>
        <taxon>Actinomycetota</taxon>
        <taxon>Actinomycetes</taxon>
        <taxon>Propionibacteriales</taxon>
        <taxon>Propionibacteriaceae</taxon>
        <taxon>Luteococcus</taxon>
    </lineage>
</organism>
<evidence type="ECO:0000313" key="3">
    <source>
        <dbReference type="Proteomes" id="UP001596266"/>
    </source>
</evidence>
<accession>A0ABW1X5A5</accession>
<dbReference type="RefSeq" id="WP_343884742.1">
    <property type="nucleotide sequence ID" value="NZ_BAAAKI010000003.1"/>
</dbReference>
<proteinExistence type="predicted"/>
<name>A0ABW1X5A5_9ACTN</name>
<keyword evidence="1" id="KW-0812">Transmembrane</keyword>
<evidence type="ECO:0000256" key="1">
    <source>
        <dbReference type="SAM" id="Phobius"/>
    </source>
</evidence>
<feature type="transmembrane region" description="Helical" evidence="1">
    <location>
        <begin position="6"/>
        <end position="23"/>
    </location>
</feature>
<protein>
    <submittedName>
        <fullName evidence="2">Uncharacterized protein</fullName>
    </submittedName>
</protein>
<gene>
    <name evidence="2" type="ORF">ACFP57_08735</name>
</gene>
<evidence type="ECO:0000313" key="2">
    <source>
        <dbReference type="EMBL" id="MFC6397061.1"/>
    </source>
</evidence>